<organism evidence="1 2">
    <name type="scientific">Lentibacter algarum</name>
    <dbReference type="NCBI Taxonomy" id="576131"/>
    <lineage>
        <taxon>Bacteria</taxon>
        <taxon>Pseudomonadati</taxon>
        <taxon>Pseudomonadota</taxon>
        <taxon>Alphaproteobacteria</taxon>
        <taxon>Rhodobacterales</taxon>
        <taxon>Roseobacteraceae</taxon>
        <taxon>Lentibacter</taxon>
    </lineage>
</organism>
<dbReference type="RefSeq" id="WP_062220232.1">
    <property type="nucleotide sequence ID" value="NZ_CP117819.1"/>
</dbReference>
<reference evidence="1 2" key="1">
    <citation type="submission" date="2016-10" db="EMBL/GenBank/DDBJ databases">
        <authorList>
            <person name="de Groot N.N."/>
        </authorList>
    </citation>
    <scope>NUCLEOTIDE SEQUENCE [LARGE SCALE GENOMIC DNA]</scope>
    <source>
        <strain evidence="1 2">DSM 24677</strain>
    </source>
</reference>
<dbReference type="Proteomes" id="UP000199026">
    <property type="component" value="Unassembled WGS sequence"/>
</dbReference>
<sequence length="92" mass="10600">MIIDQIVTLRVMLDEMEQDIGLDKLSPPEKSIYLAAQAAKSKDGLVQTRDILEHQLTRQISRPTFFRCLKAILDHGLLKHSDRKKRGEFKVL</sequence>
<dbReference type="OrthoDB" id="7689228at2"/>
<evidence type="ECO:0000313" key="2">
    <source>
        <dbReference type="Proteomes" id="UP000199026"/>
    </source>
</evidence>
<evidence type="ECO:0008006" key="3">
    <source>
        <dbReference type="Google" id="ProtNLM"/>
    </source>
</evidence>
<evidence type="ECO:0000313" key="1">
    <source>
        <dbReference type="EMBL" id="SDY40887.1"/>
    </source>
</evidence>
<proteinExistence type="predicted"/>
<name>A0A1H3JLX0_9RHOB</name>
<accession>A0A1H3JLX0</accession>
<dbReference type="AlphaFoldDB" id="A0A1H3JLX0"/>
<dbReference type="GeneID" id="78124128"/>
<keyword evidence="2" id="KW-1185">Reference proteome</keyword>
<dbReference type="EMBL" id="FNPR01000002">
    <property type="protein sequence ID" value="SDY40887.1"/>
    <property type="molecule type" value="Genomic_DNA"/>
</dbReference>
<protein>
    <recommendedName>
        <fullName evidence="3">Ferric uptake regulator family protein</fullName>
    </recommendedName>
</protein>
<gene>
    <name evidence="1" type="ORF">SAMN05444486_10250</name>
</gene>